<feature type="compositionally biased region" description="Polar residues" evidence="1">
    <location>
        <begin position="298"/>
        <end position="319"/>
    </location>
</feature>
<evidence type="ECO:0000313" key="2">
    <source>
        <dbReference type="EMBL" id="KZF26109.1"/>
    </source>
</evidence>
<feature type="compositionally biased region" description="Polar residues" evidence="1">
    <location>
        <begin position="249"/>
        <end position="261"/>
    </location>
</feature>
<protein>
    <recommendedName>
        <fullName evidence="4">Myb-like domain-containing protein</fullName>
    </recommendedName>
</protein>
<keyword evidence="3" id="KW-1185">Reference proteome</keyword>
<evidence type="ECO:0008006" key="4">
    <source>
        <dbReference type="Google" id="ProtNLM"/>
    </source>
</evidence>
<dbReference type="InterPro" id="IPR009072">
    <property type="entry name" value="Histone-fold"/>
</dbReference>
<dbReference type="Pfam" id="PF10384">
    <property type="entry name" value="Scm3"/>
    <property type="match status" value="1"/>
</dbReference>
<feature type="compositionally biased region" description="Polar residues" evidence="1">
    <location>
        <begin position="793"/>
        <end position="841"/>
    </location>
</feature>
<dbReference type="Gene3D" id="1.10.20.10">
    <property type="entry name" value="Histone, subunit A"/>
    <property type="match status" value="1"/>
</dbReference>
<gene>
    <name evidence="2" type="ORF">L228DRAFT_242515</name>
</gene>
<feature type="compositionally biased region" description="Low complexity" evidence="1">
    <location>
        <begin position="424"/>
        <end position="433"/>
    </location>
</feature>
<dbReference type="Proteomes" id="UP000076632">
    <property type="component" value="Unassembled WGS sequence"/>
</dbReference>
<feature type="compositionally biased region" description="Basic and acidic residues" evidence="1">
    <location>
        <begin position="398"/>
        <end position="412"/>
    </location>
</feature>
<dbReference type="OrthoDB" id="2420608at2759"/>
<organism evidence="2 3">
    <name type="scientific">Xylona heveae (strain CBS 132557 / TC161)</name>
    <dbReference type="NCBI Taxonomy" id="1328760"/>
    <lineage>
        <taxon>Eukaryota</taxon>
        <taxon>Fungi</taxon>
        <taxon>Dikarya</taxon>
        <taxon>Ascomycota</taxon>
        <taxon>Pezizomycotina</taxon>
        <taxon>Xylonomycetes</taxon>
        <taxon>Xylonales</taxon>
        <taxon>Xylonaceae</taxon>
        <taxon>Xylona</taxon>
    </lineage>
</organism>
<dbReference type="GO" id="GO:0005634">
    <property type="term" value="C:nucleus"/>
    <property type="evidence" value="ECO:0007669"/>
    <property type="project" value="InterPro"/>
</dbReference>
<proteinExistence type="predicted"/>
<reference evidence="2 3" key="1">
    <citation type="journal article" date="2016" name="Fungal Biol.">
        <title>The genome of Xylona heveae provides a window into fungal endophytism.</title>
        <authorList>
            <person name="Gazis R."/>
            <person name="Kuo A."/>
            <person name="Riley R."/>
            <person name="LaButti K."/>
            <person name="Lipzen A."/>
            <person name="Lin J."/>
            <person name="Amirebrahimi M."/>
            <person name="Hesse C.N."/>
            <person name="Spatafora J.W."/>
            <person name="Henrissat B."/>
            <person name="Hainaut M."/>
            <person name="Grigoriev I.V."/>
            <person name="Hibbett D.S."/>
        </authorList>
    </citation>
    <scope>NUCLEOTIDE SEQUENCE [LARGE SCALE GENOMIC DNA]</scope>
    <source>
        <strain evidence="2 3">TC161</strain>
    </source>
</reference>
<dbReference type="GeneID" id="28896588"/>
<feature type="compositionally biased region" description="Basic and acidic residues" evidence="1">
    <location>
        <begin position="1"/>
        <end position="12"/>
    </location>
</feature>
<feature type="compositionally biased region" description="Polar residues" evidence="1">
    <location>
        <begin position="326"/>
        <end position="344"/>
    </location>
</feature>
<dbReference type="PANTHER" id="PTHR15992">
    <property type="entry name" value="HOLLIDAY JUNCTION RECOGNITION PROTEIN"/>
    <property type="match status" value="1"/>
</dbReference>
<sequence length="860" mass="94208">MDRPAKRVRLEEPADDGEISDVEQARVRNDQRLKSAFEAIFEKYSRDFSGVGDEIDLETGEITVNNGHLRDMESEQDMGHENTQELLGQFAVEDTEPPVEEDDDWDELGDSMEVIQPRTPLETPQRTVNKEPRIETVEDTSYHERPRSTPVANAVGRAIETLSEKRGEGHTATENVPAPPTTPGPPAGFPGPAFWKEFGENLASKIVHSLIHLTTPNNDAHIEPAWRTPELPFTDQTRRPHIRSGGGNSHPTSAPRATSRSVWAHLTPTRTHRSHGAAPPRASKSHTRSTLPAIAPSHFTTATPNSLPSQLPNQSTRRNATPFPRASQTPIGRQDHATISNPSRFTADEDQMILELRINRRMTWKHLSEHFPTWSTESIRKRGLTLLADIEQPPNHSNETDHSVRSAEDTTHHPRISKRTPQNSTTATATTSSGNQGRNDSGRNVKRSDPEVSKASVDSTRVTGRKDTNDATDSNAPQDRNVQQKPRVRPAQPAVTIANETIPSNKKPRARPPKQSKVQDEVHPFASPPSAPARNHAHSAPQIHSHDKPGAKSTSSDGVGLPSVHKKGPKSSSQQEKRHSQRSNQISFVVDKDTEAPLPPPSNPSADPFRSTQRKKEVAHAALAKIPGTCQSREDVPATGLRNAPPSAERRLRISARLSQRDTVRSKQHMSTKPNAEGVNENLPSVQHSATPTSGSVPIVNVEKKKRGSPKSTHEIDQILTKDVAIKTPEIGTPKNRPQKEANHPFGIGNGIEHEKHHTSSKDLPTKSNITTTAKSTAHTQSPHRHADAIDSTPVSSLLKSRSGRKTGSSTLSKKQTMSGHGSLGSPRTQTPLASTPNSASRKCGTVGYKCQRVFCLNCQ</sequence>
<dbReference type="InParanoid" id="A0A165JDV7"/>
<feature type="region of interest" description="Disordered" evidence="1">
    <location>
        <begin position="726"/>
        <end position="844"/>
    </location>
</feature>
<evidence type="ECO:0000313" key="3">
    <source>
        <dbReference type="Proteomes" id="UP000076632"/>
    </source>
</evidence>
<dbReference type="RefSeq" id="XP_018191664.1">
    <property type="nucleotide sequence ID" value="XM_018331451.1"/>
</dbReference>
<feature type="region of interest" description="Disordered" evidence="1">
    <location>
        <begin position="1"/>
        <end position="20"/>
    </location>
</feature>
<dbReference type="GO" id="GO:0042393">
    <property type="term" value="F:histone binding"/>
    <property type="evidence" value="ECO:0007669"/>
    <property type="project" value="InterPro"/>
</dbReference>
<dbReference type="GO" id="GO:0046982">
    <property type="term" value="F:protein heterodimerization activity"/>
    <property type="evidence" value="ECO:0007669"/>
    <property type="project" value="InterPro"/>
</dbReference>
<feature type="compositionally biased region" description="Polar residues" evidence="1">
    <location>
        <begin position="471"/>
        <end position="484"/>
    </location>
</feature>
<feature type="region of interest" description="Disordered" evidence="1">
    <location>
        <begin position="231"/>
        <end position="346"/>
    </location>
</feature>
<feature type="compositionally biased region" description="Basic and acidic residues" evidence="1">
    <location>
        <begin position="440"/>
        <end position="452"/>
    </location>
</feature>
<dbReference type="InterPro" id="IPR018465">
    <property type="entry name" value="Scm3/HJURP"/>
</dbReference>
<feature type="compositionally biased region" description="Polar residues" evidence="1">
    <location>
        <begin position="682"/>
        <end position="696"/>
    </location>
</feature>
<feature type="compositionally biased region" description="Polar residues" evidence="1">
    <location>
        <begin position="766"/>
        <end position="781"/>
    </location>
</feature>
<feature type="region of interest" description="Disordered" evidence="1">
    <location>
        <begin position="389"/>
        <end position="696"/>
    </location>
</feature>
<dbReference type="PANTHER" id="PTHR15992:SF5">
    <property type="entry name" value="HOLLIDAY JUNCTION RECOGNITION PROTEIN"/>
    <property type="match status" value="1"/>
</dbReference>
<evidence type="ECO:0000256" key="1">
    <source>
        <dbReference type="SAM" id="MobiDB-lite"/>
    </source>
</evidence>
<dbReference type="AlphaFoldDB" id="A0A165JDV7"/>
<feature type="compositionally biased region" description="Pro residues" evidence="1">
    <location>
        <begin position="177"/>
        <end position="188"/>
    </location>
</feature>
<feature type="compositionally biased region" description="Basic and acidic residues" evidence="1">
    <location>
        <begin position="752"/>
        <end position="765"/>
    </location>
</feature>
<dbReference type="OMA" id="NPAYEFS"/>
<name>A0A165JDV7_XYLHT</name>
<dbReference type="EMBL" id="KV407454">
    <property type="protein sequence ID" value="KZF26109.1"/>
    <property type="molecule type" value="Genomic_DNA"/>
</dbReference>
<feature type="region of interest" description="Disordered" evidence="1">
    <location>
        <begin position="163"/>
        <end position="188"/>
    </location>
</feature>
<accession>A0A165JDV7</accession>